<dbReference type="SUPFAM" id="SSF47986">
    <property type="entry name" value="DEATH domain"/>
    <property type="match status" value="1"/>
</dbReference>
<dbReference type="InterPro" id="IPR009025">
    <property type="entry name" value="RBP11-like_dimer"/>
</dbReference>
<dbReference type="InterPro" id="IPR022905">
    <property type="entry name" value="Rpo11-like"/>
</dbReference>
<keyword evidence="3" id="KW-0240">DNA-directed RNA polymerase</keyword>
<protein>
    <recommendedName>
        <fullName evidence="2">DNA-directed RNA polymerases I and III subunit RPAC2</fullName>
    </recommendedName>
    <alternativeName>
        <fullName evidence="7">DNA-directed RNA polymerase I subunit D</fullName>
    </alternativeName>
</protein>
<gene>
    <name evidence="9" type="ORF">SPHA_74874</name>
</gene>
<dbReference type="CDD" id="cd01671">
    <property type="entry name" value="CARD"/>
    <property type="match status" value="1"/>
</dbReference>
<comment type="subcellular location">
    <subcellularLocation>
        <location evidence="1">Nucleus</location>
    </subcellularLocation>
</comment>
<dbReference type="Gene3D" id="3.30.1360.10">
    <property type="entry name" value="RNA polymerase, RBP11-like subunit"/>
    <property type="match status" value="1"/>
</dbReference>
<dbReference type="PANTHER" id="PTHR13946">
    <property type="entry name" value="DNA-DIRECTED RNA POLYMERASE I,II,III"/>
    <property type="match status" value="1"/>
</dbReference>
<dbReference type="PROSITE" id="PS01154">
    <property type="entry name" value="RNA_POL_L_13KD"/>
    <property type="match status" value="1"/>
</dbReference>
<evidence type="ECO:0000256" key="6">
    <source>
        <dbReference type="ARBA" id="ARBA00025751"/>
    </source>
</evidence>
<dbReference type="InterPro" id="IPR011029">
    <property type="entry name" value="DEATH-like_dom_sf"/>
</dbReference>
<evidence type="ECO:0000259" key="8">
    <source>
        <dbReference type="PROSITE" id="PS50209"/>
    </source>
</evidence>
<dbReference type="GO" id="GO:0006383">
    <property type="term" value="P:transcription by RNA polymerase III"/>
    <property type="evidence" value="ECO:0007669"/>
    <property type="project" value="TreeGrafter"/>
</dbReference>
<sequence>MLNSKKMMDKHLKKVLQENEDLIIESINFEAVIECMLETEILSLEDQEELEQNDDKANKVKKFLRMIERKGSKCFEYFLDALVRTDNTALENVLRKNEKVPSFPFGNESNKISNIENVESSCQTFIMHNEDHTLGNALRYVVMKNPKVEFCGYGVPHPFDNKINFRIQTKGDSAVQVLAEGFSNLNSLCKIVLDKFEDSVQKYKRSQAE</sequence>
<comment type="similarity">
    <text evidence="6">Belongs to the archaeal Rpo11/eukaryotic RPB11/RPC19 RNA polymerase subunit family.</text>
</comment>
<dbReference type="PANTHER" id="PTHR13946:SF28">
    <property type="entry name" value="DNA-DIRECTED RNA POLYMERASES I AND III SUBUNIT RPAC2"/>
    <property type="match status" value="1"/>
</dbReference>
<dbReference type="GO" id="GO:0003677">
    <property type="term" value="F:DNA binding"/>
    <property type="evidence" value="ECO:0007669"/>
    <property type="project" value="InterPro"/>
</dbReference>
<dbReference type="Proteomes" id="UP000597762">
    <property type="component" value="Unassembled WGS sequence"/>
</dbReference>
<dbReference type="InterPro" id="IPR008193">
    <property type="entry name" value="RNA_pol_Rpb11_13-16kDa_CS"/>
</dbReference>
<dbReference type="CDD" id="cd07029">
    <property type="entry name" value="RNAP_I_III_AC19"/>
    <property type="match status" value="1"/>
</dbReference>
<dbReference type="SUPFAM" id="SSF55257">
    <property type="entry name" value="RBP11-like subunits of RNA polymerase"/>
    <property type="match status" value="1"/>
</dbReference>
<evidence type="ECO:0000256" key="3">
    <source>
        <dbReference type="ARBA" id="ARBA00022478"/>
    </source>
</evidence>
<dbReference type="Gene3D" id="1.10.533.10">
    <property type="entry name" value="Death Domain, Fas"/>
    <property type="match status" value="1"/>
</dbReference>
<keyword evidence="10" id="KW-1185">Reference proteome</keyword>
<dbReference type="InterPro" id="IPR036603">
    <property type="entry name" value="RBP11-like"/>
</dbReference>
<dbReference type="Pfam" id="PF13656">
    <property type="entry name" value="RNA_pol_L_2"/>
    <property type="match status" value="1"/>
</dbReference>
<dbReference type="GO" id="GO:0003899">
    <property type="term" value="F:DNA-directed RNA polymerase activity"/>
    <property type="evidence" value="ECO:0007669"/>
    <property type="project" value="InterPro"/>
</dbReference>
<comment type="caution">
    <text evidence="9">The sequence shown here is derived from an EMBL/GenBank/DDBJ whole genome shotgun (WGS) entry which is preliminary data.</text>
</comment>
<evidence type="ECO:0000256" key="5">
    <source>
        <dbReference type="ARBA" id="ARBA00023242"/>
    </source>
</evidence>
<name>A0A812EGG5_ACAPH</name>
<dbReference type="Pfam" id="PF00619">
    <property type="entry name" value="CARD"/>
    <property type="match status" value="1"/>
</dbReference>
<dbReference type="EMBL" id="CAHIKZ030005441">
    <property type="protein sequence ID" value="CAE1325219.1"/>
    <property type="molecule type" value="Genomic_DNA"/>
</dbReference>
<organism evidence="9 10">
    <name type="scientific">Acanthosepion pharaonis</name>
    <name type="common">Pharaoh cuttlefish</name>
    <name type="synonym">Sepia pharaonis</name>
    <dbReference type="NCBI Taxonomy" id="158019"/>
    <lineage>
        <taxon>Eukaryota</taxon>
        <taxon>Metazoa</taxon>
        <taxon>Spiralia</taxon>
        <taxon>Lophotrochozoa</taxon>
        <taxon>Mollusca</taxon>
        <taxon>Cephalopoda</taxon>
        <taxon>Coleoidea</taxon>
        <taxon>Decapodiformes</taxon>
        <taxon>Sepiida</taxon>
        <taxon>Sepiina</taxon>
        <taxon>Sepiidae</taxon>
        <taxon>Acanthosepion</taxon>
    </lineage>
</organism>
<reference evidence="9" key="1">
    <citation type="submission" date="2021-01" db="EMBL/GenBank/DDBJ databases">
        <authorList>
            <person name="Li R."/>
            <person name="Bekaert M."/>
        </authorList>
    </citation>
    <scope>NUCLEOTIDE SEQUENCE</scope>
    <source>
        <strain evidence="9">Farmed</strain>
    </source>
</reference>
<dbReference type="GO" id="GO:0046983">
    <property type="term" value="F:protein dimerization activity"/>
    <property type="evidence" value="ECO:0007669"/>
    <property type="project" value="InterPro"/>
</dbReference>
<evidence type="ECO:0000256" key="7">
    <source>
        <dbReference type="ARBA" id="ARBA00031757"/>
    </source>
</evidence>
<evidence type="ECO:0000313" key="10">
    <source>
        <dbReference type="Proteomes" id="UP000597762"/>
    </source>
</evidence>
<dbReference type="FunFam" id="3.30.1360.10:FF:000006">
    <property type="entry name" value="DNA-directed RNA polymerases I and III subunit RPAC2"/>
    <property type="match status" value="1"/>
</dbReference>
<evidence type="ECO:0000256" key="1">
    <source>
        <dbReference type="ARBA" id="ARBA00004123"/>
    </source>
</evidence>
<dbReference type="GO" id="GO:0006362">
    <property type="term" value="P:transcription elongation by RNA polymerase I"/>
    <property type="evidence" value="ECO:0007669"/>
    <property type="project" value="TreeGrafter"/>
</dbReference>
<dbReference type="PROSITE" id="PS50209">
    <property type="entry name" value="CARD"/>
    <property type="match status" value="1"/>
</dbReference>
<dbReference type="OrthoDB" id="510325at2759"/>
<accession>A0A812EGG5</accession>
<dbReference type="GO" id="GO:0005736">
    <property type="term" value="C:RNA polymerase I complex"/>
    <property type="evidence" value="ECO:0007669"/>
    <property type="project" value="TreeGrafter"/>
</dbReference>
<dbReference type="AlphaFoldDB" id="A0A812EGG5"/>
<feature type="domain" description="CARD" evidence="8">
    <location>
        <begin position="8"/>
        <end position="97"/>
    </location>
</feature>
<dbReference type="GO" id="GO:0005666">
    <property type="term" value="C:RNA polymerase III complex"/>
    <property type="evidence" value="ECO:0007669"/>
    <property type="project" value="TreeGrafter"/>
</dbReference>
<dbReference type="InterPro" id="IPR001315">
    <property type="entry name" value="CARD"/>
</dbReference>
<proteinExistence type="inferred from homology"/>
<evidence type="ECO:0000256" key="4">
    <source>
        <dbReference type="ARBA" id="ARBA00023163"/>
    </source>
</evidence>
<evidence type="ECO:0000256" key="2">
    <source>
        <dbReference type="ARBA" id="ARBA00022079"/>
    </source>
</evidence>
<evidence type="ECO:0000313" key="9">
    <source>
        <dbReference type="EMBL" id="CAE1325219.1"/>
    </source>
</evidence>
<dbReference type="HAMAP" id="MF_00261">
    <property type="entry name" value="RNApol_arch_Rpo11"/>
    <property type="match status" value="1"/>
</dbReference>
<dbReference type="GO" id="GO:0042981">
    <property type="term" value="P:regulation of apoptotic process"/>
    <property type="evidence" value="ECO:0007669"/>
    <property type="project" value="InterPro"/>
</dbReference>
<dbReference type="InterPro" id="IPR033898">
    <property type="entry name" value="RNAP_AC19"/>
</dbReference>
<keyword evidence="5" id="KW-0539">Nucleus</keyword>
<keyword evidence="4" id="KW-0804">Transcription</keyword>